<dbReference type="EMBL" id="KI394012">
    <property type="protein sequence ID" value="ERN05152.1"/>
    <property type="molecule type" value="Genomic_DNA"/>
</dbReference>
<reference evidence="3" key="1">
    <citation type="journal article" date="2013" name="Science">
        <title>The Amborella genome and the evolution of flowering plants.</title>
        <authorList>
            <consortium name="Amborella Genome Project"/>
        </authorList>
    </citation>
    <scope>NUCLEOTIDE SEQUENCE [LARGE SCALE GENOMIC DNA]</scope>
</reference>
<proteinExistence type="predicted"/>
<organism evidence="2 3">
    <name type="scientific">Amborella trichopoda</name>
    <dbReference type="NCBI Taxonomy" id="13333"/>
    <lineage>
        <taxon>Eukaryota</taxon>
        <taxon>Viridiplantae</taxon>
        <taxon>Streptophyta</taxon>
        <taxon>Embryophyta</taxon>
        <taxon>Tracheophyta</taxon>
        <taxon>Spermatophyta</taxon>
        <taxon>Magnoliopsida</taxon>
        <taxon>Amborellales</taxon>
        <taxon>Amborellaceae</taxon>
        <taxon>Amborella</taxon>
    </lineage>
</organism>
<dbReference type="Proteomes" id="UP000017836">
    <property type="component" value="Unassembled WGS sequence"/>
</dbReference>
<dbReference type="AlphaFoldDB" id="W1P5J0"/>
<feature type="region of interest" description="Disordered" evidence="1">
    <location>
        <begin position="25"/>
        <end position="44"/>
    </location>
</feature>
<dbReference type="Gramene" id="ERN05152">
    <property type="protein sequence ID" value="ERN05152"/>
    <property type="gene ID" value="AMTR_s00053p00198470"/>
</dbReference>
<protein>
    <submittedName>
        <fullName evidence="2">Uncharacterized protein</fullName>
    </submittedName>
</protein>
<evidence type="ECO:0000313" key="2">
    <source>
        <dbReference type="EMBL" id="ERN05152.1"/>
    </source>
</evidence>
<accession>W1P5J0</accession>
<name>W1P5J0_AMBTC</name>
<dbReference type="HOGENOM" id="CLU_2657768_0_0_1"/>
<evidence type="ECO:0000313" key="3">
    <source>
        <dbReference type="Proteomes" id="UP000017836"/>
    </source>
</evidence>
<evidence type="ECO:0000256" key="1">
    <source>
        <dbReference type="SAM" id="MobiDB-lite"/>
    </source>
</evidence>
<keyword evidence="3" id="KW-1185">Reference proteome</keyword>
<gene>
    <name evidence="2" type="ORF">AMTR_s00053p00198470</name>
</gene>
<sequence length="76" mass="8262">MVDEVEEAPGRCGLVDLSGRNSMRGGEINSWNRGRRAGSDCGNSTGLVRMEGEFESTRHLTLIFDSSKARSSANRS</sequence>